<dbReference type="AlphaFoldDB" id="A0A2G9U747"/>
<feature type="non-terminal residue" evidence="3">
    <location>
        <position position="1"/>
    </location>
</feature>
<dbReference type="OrthoDB" id="10069167at2759"/>
<feature type="non-terminal residue" evidence="3">
    <location>
        <position position="205"/>
    </location>
</feature>
<dbReference type="EMBL" id="KZ349092">
    <property type="protein sequence ID" value="PIO65330.1"/>
    <property type="molecule type" value="Genomic_DNA"/>
</dbReference>
<feature type="transmembrane region" description="Helical" evidence="2">
    <location>
        <begin position="23"/>
        <end position="47"/>
    </location>
</feature>
<feature type="region of interest" description="Disordered" evidence="1">
    <location>
        <begin position="179"/>
        <end position="205"/>
    </location>
</feature>
<sequence length="205" mass="22773">NLATTCKYKSNAPCYNNQERLTYLATLMGCSGAIVVFAFATFVYGAIGLRLMKKRLAEEYKKEAAQHFMSADIRSPDVVTVPCFPTNPEIHKLGQGKQHVLAHEIGQGSLCRKCDCTGLDLHFWRKLCKNCGCRMDEHDVQLPNQYDHGQIVIGRLFHGSKDRFEAKFSEIPKLRTISENPSLSSSSSSLNNTPSHGAGRGIHAE</sequence>
<dbReference type="Proteomes" id="UP000230423">
    <property type="component" value="Unassembled WGS sequence"/>
</dbReference>
<proteinExistence type="predicted"/>
<evidence type="ECO:0000256" key="1">
    <source>
        <dbReference type="SAM" id="MobiDB-lite"/>
    </source>
</evidence>
<feature type="compositionally biased region" description="Low complexity" evidence="1">
    <location>
        <begin position="179"/>
        <end position="195"/>
    </location>
</feature>
<accession>A0A2G9U747</accession>
<evidence type="ECO:0000313" key="4">
    <source>
        <dbReference type="Proteomes" id="UP000230423"/>
    </source>
</evidence>
<reference evidence="3 4" key="1">
    <citation type="submission" date="2015-09" db="EMBL/GenBank/DDBJ databases">
        <title>Draft genome of the parasitic nematode Teladorsagia circumcincta isolate WARC Sus (inbred).</title>
        <authorList>
            <person name="Mitreva M."/>
        </authorList>
    </citation>
    <scope>NUCLEOTIDE SEQUENCE [LARGE SCALE GENOMIC DNA]</scope>
    <source>
        <strain evidence="3 4">S</strain>
    </source>
</reference>
<protein>
    <submittedName>
        <fullName evidence="3">Uncharacterized protein</fullName>
    </submittedName>
</protein>
<gene>
    <name evidence="3" type="ORF">TELCIR_13007</name>
</gene>
<keyword evidence="2" id="KW-0472">Membrane</keyword>
<organism evidence="3 4">
    <name type="scientific">Teladorsagia circumcincta</name>
    <name type="common">Brown stomach worm</name>
    <name type="synonym">Ostertagia circumcincta</name>
    <dbReference type="NCBI Taxonomy" id="45464"/>
    <lineage>
        <taxon>Eukaryota</taxon>
        <taxon>Metazoa</taxon>
        <taxon>Ecdysozoa</taxon>
        <taxon>Nematoda</taxon>
        <taxon>Chromadorea</taxon>
        <taxon>Rhabditida</taxon>
        <taxon>Rhabditina</taxon>
        <taxon>Rhabditomorpha</taxon>
        <taxon>Strongyloidea</taxon>
        <taxon>Trichostrongylidae</taxon>
        <taxon>Teladorsagia</taxon>
    </lineage>
</organism>
<evidence type="ECO:0000256" key="2">
    <source>
        <dbReference type="SAM" id="Phobius"/>
    </source>
</evidence>
<name>A0A2G9U747_TELCI</name>
<keyword evidence="4" id="KW-1185">Reference proteome</keyword>
<keyword evidence="2" id="KW-0812">Transmembrane</keyword>
<evidence type="ECO:0000313" key="3">
    <source>
        <dbReference type="EMBL" id="PIO65330.1"/>
    </source>
</evidence>
<keyword evidence="2" id="KW-1133">Transmembrane helix</keyword>